<name>A0A8S5MHL6_9CAUD</name>
<proteinExistence type="predicted"/>
<accession>A0A8S5MHL6</accession>
<protein>
    <submittedName>
        <fullName evidence="1">AntA/AntB antirepressor</fullName>
    </submittedName>
</protein>
<dbReference type="EMBL" id="BK014906">
    <property type="protein sequence ID" value="DAD81710.1"/>
    <property type="molecule type" value="Genomic_DNA"/>
</dbReference>
<reference evidence="1" key="1">
    <citation type="journal article" date="2021" name="Proc. Natl. Acad. Sci. U.S.A.">
        <title>A Catalog of Tens of Thousands of Viruses from Human Metagenomes Reveals Hidden Associations with Chronic Diseases.</title>
        <authorList>
            <person name="Tisza M.J."/>
            <person name="Buck C.B."/>
        </authorList>
    </citation>
    <scope>NUCLEOTIDE SEQUENCE</scope>
    <source>
        <strain evidence="1">Ct9Ns12</strain>
    </source>
</reference>
<organism evidence="1">
    <name type="scientific">Myoviridae sp. ct9Ns12</name>
    <dbReference type="NCBI Taxonomy" id="2826626"/>
    <lineage>
        <taxon>Viruses</taxon>
        <taxon>Duplodnaviria</taxon>
        <taxon>Heunggongvirae</taxon>
        <taxon>Uroviricota</taxon>
        <taxon>Caudoviricetes</taxon>
    </lineage>
</organism>
<evidence type="ECO:0000313" key="1">
    <source>
        <dbReference type="EMBL" id="DAD81710.1"/>
    </source>
</evidence>
<sequence>MAKKIILSKESSESEIKAYFIAVLKLSQSDDEFPVNLDEVWMLVYGQKSDAVSALKLDFIENVDYQVLRKNPQNPNGGRPTNEYKLTVSCMEFFIARKVRAVFEVYRKVFHHTVHKGIEGNNPKREPSLTTKVRVSLEWVKGVSEMLNLNDSSKLALLGKVAEPLNLPLPDYTPSKGILKSATDLLKERKTQISAREFNTVAIEKGYLCELERKSSYGQKKKFKSITEKGLSFGENQVNPNNPKGTQPLWYESKFDELLAVLGFHFIGGTN</sequence>